<evidence type="ECO:0000313" key="2">
    <source>
        <dbReference type="EMBL" id="KAH7087113.1"/>
    </source>
</evidence>
<comment type="caution">
    <text evidence="2">The sequence shown here is derived from an EMBL/GenBank/DDBJ whole genome shotgun (WGS) entry which is preliminary data.</text>
</comment>
<dbReference type="OrthoDB" id="4216327at2759"/>
<feature type="chain" id="PRO_5035451593" evidence="1">
    <location>
        <begin position="20"/>
        <end position="162"/>
    </location>
</feature>
<keyword evidence="1" id="KW-0732">Signal</keyword>
<name>A0A8K0R5D6_9PLEO</name>
<dbReference type="EMBL" id="JAGMVJ010000010">
    <property type="protein sequence ID" value="KAH7087113.1"/>
    <property type="molecule type" value="Genomic_DNA"/>
</dbReference>
<dbReference type="Proteomes" id="UP000813461">
    <property type="component" value="Unassembled WGS sequence"/>
</dbReference>
<sequence length="162" mass="17829">MYIILILSAIASLLQPILSADCYGDKGQHPDETWAWTIRQSMCGDNGCALSDSERGNNAECTLFAQVRNGTVARASRSTTTGQYRHCWDALGNAISQCFRDTSVEYTGKEGKMQGNWALDGESYWIQIITGDEFLMPDPNAQSLIGIELDTVDNNPNTPGRE</sequence>
<dbReference type="AlphaFoldDB" id="A0A8K0R5D6"/>
<evidence type="ECO:0000256" key="1">
    <source>
        <dbReference type="SAM" id="SignalP"/>
    </source>
</evidence>
<protein>
    <submittedName>
        <fullName evidence="2">Uncharacterized protein</fullName>
    </submittedName>
</protein>
<organism evidence="2 3">
    <name type="scientific">Paraphoma chrysanthemicola</name>
    <dbReference type="NCBI Taxonomy" id="798071"/>
    <lineage>
        <taxon>Eukaryota</taxon>
        <taxon>Fungi</taxon>
        <taxon>Dikarya</taxon>
        <taxon>Ascomycota</taxon>
        <taxon>Pezizomycotina</taxon>
        <taxon>Dothideomycetes</taxon>
        <taxon>Pleosporomycetidae</taxon>
        <taxon>Pleosporales</taxon>
        <taxon>Pleosporineae</taxon>
        <taxon>Phaeosphaeriaceae</taxon>
        <taxon>Paraphoma</taxon>
    </lineage>
</organism>
<proteinExistence type="predicted"/>
<evidence type="ECO:0000313" key="3">
    <source>
        <dbReference type="Proteomes" id="UP000813461"/>
    </source>
</evidence>
<keyword evidence="3" id="KW-1185">Reference proteome</keyword>
<gene>
    <name evidence="2" type="ORF">FB567DRAFT_602679</name>
</gene>
<feature type="signal peptide" evidence="1">
    <location>
        <begin position="1"/>
        <end position="19"/>
    </location>
</feature>
<reference evidence="2" key="1">
    <citation type="journal article" date="2021" name="Nat. Commun.">
        <title>Genetic determinants of endophytism in the Arabidopsis root mycobiome.</title>
        <authorList>
            <person name="Mesny F."/>
            <person name="Miyauchi S."/>
            <person name="Thiergart T."/>
            <person name="Pickel B."/>
            <person name="Atanasova L."/>
            <person name="Karlsson M."/>
            <person name="Huettel B."/>
            <person name="Barry K.W."/>
            <person name="Haridas S."/>
            <person name="Chen C."/>
            <person name="Bauer D."/>
            <person name="Andreopoulos W."/>
            <person name="Pangilinan J."/>
            <person name="LaButti K."/>
            <person name="Riley R."/>
            <person name="Lipzen A."/>
            <person name="Clum A."/>
            <person name="Drula E."/>
            <person name="Henrissat B."/>
            <person name="Kohler A."/>
            <person name="Grigoriev I.V."/>
            <person name="Martin F.M."/>
            <person name="Hacquard S."/>
        </authorList>
    </citation>
    <scope>NUCLEOTIDE SEQUENCE</scope>
    <source>
        <strain evidence="2">MPI-SDFR-AT-0120</strain>
    </source>
</reference>
<accession>A0A8K0R5D6</accession>